<dbReference type="EMBL" id="ABDG02000016">
    <property type="protein sequence ID" value="EHK49487.1"/>
    <property type="molecule type" value="Genomic_DNA"/>
</dbReference>
<dbReference type="InterPro" id="IPR029058">
    <property type="entry name" value="AB_hydrolase_fold"/>
</dbReference>
<dbReference type="InterPro" id="IPR007751">
    <property type="entry name" value="DUF676_lipase-like"/>
</dbReference>
<evidence type="ECO:0000256" key="2">
    <source>
        <dbReference type="ARBA" id="ARBA00004240"/>
    </source>
</evidence>
<dbReference type="GO" id="GO:0016020">
    <property type="term" value="C:membrane"/>
    <property type="evidence" value="ECO:0007669"/>
    <property type="project" value="UniProtKB-SubCell"/>
</dbReference>
<proteinExistence type="inferred from homology"/>
<dbReference type="GO" id="GO:0005739">
    <property type="term" value="C:mitochondrion"/>
    <property type="evidence" value="ECO:0007669"/>
    <property type="project" value="UniProtKB-SubCell"/>
</dbReference>
<gene>
    <name evidence="9" type="ORF">TRIATDRAFT_92535</name>
</gene>
<comment type="similarity">
    <text evidence="4">Belongs to the putative lipase ROG1 family.</text>
</comment>
<dbReference type="KEGG" id="tatv:25786538"/>
<evidence type="ECO:0000256" key="3">
    <source>
        <dbReference type="ARBA" id="ARBA00004370"/>
    </source>
</evidence>
<dbReference type="Proteomes" id="UP000005426">
    <property type="component" value="Unassembled WGS sequence"/>
</dbReference>
<evidence type="ECO:0000256" key="5">
    <source>
        <dbReference type="ARBA" id="ARBA00022824"/>
    </source>
</evidence>
<evidence type="ECO:0000313" key="9">
    <source>
        <dbReference type="EMBL" id="EHK49487.1"/>
    </source>
</evidence>
<keyword evidence="7" id="KW-0472">Membrane</keyword>
<keyword evidence="10" id="KW-1185">Reference proteome</keyword>
<dbReference type="AlphaFoldDB" id="G9NI74"/>
<dbReference type="Pfam" id="PF05057">
    <property type="entry name" value="DUF676"/>
    <property type="match status" value="1"/>
</dbReference>
<evidence type="ECO:0000256" key="7">
    <source>
        <dbReference type="ARBA" id="ARBA00023136"/>
    </source>
</evidence>
<organism evidence="9 10">
    <name type="scientific">Hypocrea atroviridis (strain ATCC 20476 / IMI 206040)</name>
    <name type="common">Trichoderma atroviride</name>
    <dbReference type="NCBI Taxonomy" id="452589"/>
    <lineage>
        <taxon>Eukaryota</taxon>
        <taxon>Fungi</taxon>
        <taxon>Dikarya</taxon>
        <taxon>Ascomycota</taxon>
        <taxon>Pezizomycotina</taxon>
        <taxon>Sordariomycetes</taxon>
        <taxon>Hypocreomycetidae</taxon>
        <taxon>Hypocreales</taxon>
        <taxon>Hypocreaceae</taxon>
        <taxon>Trichoderma</taxon>
    </lineage>
</organism>
<dbReference type="eggNOG" id="KOG2029">
    <property type="taxonomic scope" value="Eukaryota"/>
</dbReference>
<dbReference type="GeneID" id="25786538"/>
<protein>
    <recommendedName>
        <fullName evidence="8">DUF676 domain-containing protein</fullName>
    </recommendedName>
</protein>
<accession>G9NI74</accession>
<reference evidence="9 10" key="1">
    <citation type="journal article" date="2011" name="Genome Biol.">
        <title>Comparative genome sequence analysis underscores mycoparasitism as the ancestral life style of Trichoderma.</title>
        <authorList>
            <person name="Kubicek C.P."/>
            <person name="Herrera-Estrella A."/>
            <person name="Seidl-Seiboth V."/>
            <person name="Martinez D.A."/>
            <person name="Druzhinina I.S."/>
            <person name="Thon M."/>
            <person name="Zeilinger S."/>
            <person name="Casas-Flores S."/>
            <person name="Horwitz B.A."/>
            <person name="Mukherjee P.K."/>
            <person name="Mukherjee M."/>
            <person name="Kredics L."/>
            <person name="Alcaraz L.D."/>
            <person name="Aerts A."/>
            <person name="Antal Z."/>
            <person name="Atanasova L."/>
            <person name="Cervantes-Badillo M.G."/>
            <person name="Challacombe J."/>
            <person name="Chertkov O."/>
            <person name="McCluskey K."/>
            <person name="Coulpier F."/>
            <person name="Deshpande N."/>
            <person name="von Doehren H."/>
            <person name="Ebbole D.J."/>
            <person name="Esquivel-Naranjo E.U."/>
            <person name="Fekete E."/>
            <person name="Flipphi M."/>
            <person name="Glaser F."/>
            <person name="Gomez-Rodriguez E.Y."/>
            <person name="Gruber S."/>
            <person name="Han C."/>
            <person name="Henrissat B."/>
            <person name="Hermosa R."/>
            <person name="Hernandez-Onate M."/>
            <person name="Karaffa L."/>
            <person name="Kosti I."/>
            <person name="Le Crom S."/>
            <person name="Lindquist E."/>
            <person name="Lucas S."/>
            <person name="Luebeck M."/>
            <person name="Luebeck P.S."/>
            <person name="Margeot A."/>
            <person name="Metz B."/>
            <person name="Misra M."/>
            <person name="Nevalainen H."/>
            <person name="Omann M."/>
            <person name="Packer N."/>
            <person name="Perrone G."/>
            <person name="Uresti-Rivera E.E."/>
            <person name="Salamov A."/>
            <person name="Schmoll M."/>
            <person name="Seiboth B."/>
            <person name="Shapiro H."/>
            <person name="Sukno S."/>
            <person name="Tamayo-Ramos J.A."/>
            <person name="Tisch D."/>
            <person name="Wiest A."/>
            <person name="Wilkinson H.H."/>
            <person name="Zhang M."/>
            <person name="Coutinho P.M."/>
            <person name="Kenerley C.M."/>
            <person name="Monte E."/>
            <person name="Baker S.E."/>
            <person name="Grigoriev I.V."/>
        </authorList>
    </citation>
    <scope>NUCLEOTIDE SEQUENCE [LARGE SCALE GENOMIC DNA]</scope>
    <source>
        <strain evidence="10">ATCC 20476 / IMI 206040</strain>
    </source>
</reference>
<dbReference type="SUPFAM" id="SSF53474">
    <property type="entry name" value="alpha/beta-Hydrolases"/>
    <property type="match status" value="1"/>
</dbReference>
<evidence type="ECO:0000256" key="4">
    <source>
        <dbReference type="ARBA" id="ARBA00007920"/>
    </source>
</evidence>
<keyword evidence="6" id="KW-0496">Mitochondrion</keyword>
<dbReference type="OMA" id="DHRTICK"/>
<feature type="domain" description="DUF676" evidence="8">
    <location>
        <begin position="55"/>
        <end position="190"/>
    </location>
</feature>
<evidence type="ECO:0000259" key="8">
    <source>
        <dbReference type="Pfam" id="PF05057"/>
    </source>
</evidence>
<comment type="caution">
    <text evidence="9">The sequence shown here is derived from an EMBL/GenBank/DDBJ whole genome shotgun (WGS) entry which is preliminary data.</text>
</comment>
<comment type="subcellular location">
    <subcellularLocation>
        <location evidence="2">Endoplasmic reticulum</location>
    </subcellularLocation>
    <subcellularLocation>
        <location evidence="3">Membrane</location>
    </subcellularLocation>
    <subcellularLocation>
        <location evidence="1">Mitochondrion</location>
    </subcellularLocation>
</comment>
<evidence type="ECO:0000313" key="10">
    <source>
        <dbReference type="Proteomes" id="UP000005426"/>
    </source>
</evidence>
<evidence type="ECO:0000256" key="1">
    <source>
        <dbReference type="ARBA" id="ARBA00004173"/>
    </source>
</evidence>
<sequence>MAFFESSCVTWGIQLAPRSLTKMKQEQMLRSTRFLREQICHHPRYPRYPVQRVDIIAVHGLGGNWLKTWEANDGAIWLRDRLPQLLAERNIQARILSFGYNANFIFLKAVNDIEIVAGELLSRIDNVRTTDEQKKTPIIFVAHSLGGLVVKAALNKAWTENFHYQNIVDKAAGCVFLSVPHQGADLAKNAATIVTALSGHGNNKLVKAIMRSSEEWRKVGQEFVFRTANISIATVFETQKTNGMMVVDQESARLDLYGERTEGLPRSDHGNICKFGDSPDESDRFRGLGYLVTEMVESALERAT</sequence>
<keyword evidence="5" id="KW-0256">Endoplasmic reticulum</keyword>
<dbReference type="Gene3D" id="3.40.50.1820">
    <property type="entry name" value="alpha/beta hydrolase"/>
    <property type="match status" value="1"/>
</dbReference>
<dbReference type="OrthoDB" id="7464126at2759"/>
<name>G9NI74_HYPAI</name>
<dbReference type="PANTHER" id="PTHR48182:SF2">
    <property type="entry name" value="PROTEIN SERAC1"/>
    <property type="match status" value="1"/>
</dbReference>
<dbReference type="GO" id="GO:0005783">
    <property type="term" value="C:endoplasmic reticulum"/>
    <property type="evidence" value="ECO:0007669"/>
    <property type="project" value="UniProtKB-SubCell"/>
</dbReference>
<dbReference type="InterPro" id="IPR052374">
    <property type="entry name" value="SERAC1"/>
</dbReference>
<dbReference type="HOGENOM" id="CLU_000288_182_1_1"/>
<dbReference type="PANTHER" id="PTHR48182">
    <property type="entry name" value="PROTEIN SERAC1"/>
    <property type="match status" value="1"/>
</dbReference>
<evidence type="ECO:0000256" key="6">
    <source>
        <dbReference type="ARBA" id="ARBA00023128"/>
    </source>
</evidence>